<evidence type="ECO:0000256" key="5">
    <source>
        <dbReference type="ARBA" id="ARBA00023172"/>
    </source>
</evidence>
<dbReference type="EMBL" id="FMUX01000012">
    <property type="protein sequence ID" value="SCY56831.1"/>
    <property type="molecule type" value="Genomic_DNA"/>
</dbReference>
<dbReference type="GO" id="GO:0003677">
    <property type="term" value="F:DNA binding"/>
    <property type="evidence" value="ECO:0007669"/>
    <property type="project" value="UniProtKB-UniRule"/>
</dbReference>
<comment type="similarity">
    <text evidence="2 6">Belongs to the transposase mutator family.</text>
</comment>
<evidence type="ECO:0000256" key="6">
    <source>
        <dbReference type="RuleBase" id="RU365089"/>
    </source>
</evidence>
<dbReference type="PANTHER" id="PTHR33217:SF5">
    <property type="entry name" value="MUTATOR FAMILY TRANSPOSASE"/>
    <property type="match status" value="1"/>
</dbReference>
<dbReference type="InterPro" id="IPR001207">
    <property type="entry name" value="Transposase_mutator"/>
</dbReference>
<name>A0A1G5GZH8_9BACT</name>
<reference evidence="7 8" key="1">
    <citation type="submission" date="2016-10" db="EMBL/GenBank/DDBJ databases">
        <authorList>
            <person name="de Groot N.N."/>
        </authorList>
    </citation>
    <scope>NUCLEOTIDE SEQUENCE [LARGE SCALE GENOMIC DNA]</scope>
    <source>
        <strain evidence="7 8">AA1</strain>
    </source>
</reference>
<dbReference type="Proteomes" id="UP000198870">
    <property type="component" value="Unassembled WGS sequence"/>
</dbReference>
<dbReference type="STRING" id="419481.SAMN05216233_1124"/>
<accession>A0A1G5GZH8</accession>
<dbReference type="GO" id="GO:0004803">
    <property type="term" value="F:transposase activity"/>
    <property type="evidence" value="ECO:0007669"/>
    <property type="project" value="UniProtKB-UniRule"/>
</dbReference>
<evidence type="ECO:0000256" key="1">
    <source>
        <dbReference type="ARBA" id="ARBA00002190"/>
    </source>
</evidence>
<keyword evidence="4 6" id="KW-0238">DNA-binding</keyword>
<evidence type="ECO:0000313" key="7">
    <source>
        <dbReference type="EMBL" id="SCY56831.1"/>
    </source>
</evidence>
<dbReference type="AlphaFoldDB" id="A0A1G5GZH8"/>
<evidence type="ECO:0000256" key="2">
    <source>
        <dbReference type="ARBA" id="ARBA00010961"/>
    </source>
</evidence>
<keyword evidence="5 6" id="KW-0233">DNA recombination</keyword>
<gene>
    <name evidence="7" type="ORF">SAMN05216233_1124</name>
</gene>
<keyword evidence="6" id="KW-0814">Transposable element</keyword>
<dbReference type="PANTHER" id="PTHR33217">
    <property type="entry name" value="TRANSPOSASE FOR INSERTION SEQUENCE ELEMENT IS1081"/>
    <property type="match status" value="1"/>
</dbReference>
<dbReference type="Pfam" id="PF00872">
    <property type="entry name" value="Transposase_mut"/>
    <property type="match status" value="1"/>
</dbReference>
<evidence type="ECO:0000256" key="3">
    <source>
        <dbReference type="ARBA" id="ARBA00022578"/>
    </source>
</evidence>
<keyword evidence="3 6" id="KW-0815">Transposition</keyword>
<dbReference type="GO" id="GO:0006313">
    <property type="term" value="P:DNA transposition"/>
    <property type="evidence" value="ECO:0007669"/>
    <property type="project" value="UniProtKB-UniRule"/>
</dbReference>
<comment type="function">
    <text evidence="1 6">Required for the transposition of the insertion element.</text>
</comment>
<evidence type="ECO:0000256" key="4">
    <source>
        <dbReference type="ARBA" id="ARBA00023125"/>
    </source>
</evidence>
<keyword evidence="8" id="KW-1185">Reference proteome</keyword>
<protein>
    <recommendedName>
        <fullName evidence="6">Mutator family transposase</fullName>
    </recommendedName>
</protein>
<organism evidence="7 8">
    <name type="scientific">Desulfoluna spongiiphila</name>
    <dbReference type="NCBI Taxonomy" id="419481"/>
    <lineage>
        <taxon>Bacteria</taxon>
        <taxon>Pseudomonadati</taxon>
        <taxon>Thermodesulfobacteriota</taxon>
        <taxon>Desulfobacteria</taxon>
        <taxon>Desulfobacterales</taxon>
        <taxon>Desulfolunaceae</taxon>
        <taxon>Desulfoluna</taxon>
    </lineage>
</organism>
<sequence>MAKKQSRIDALLDELLKDEDPKELFNKDGLLEDLTKRLVERALEGDLTDHLGYQKNERQMSCSTNARNGITKKTTITNRGSLDIEVPRDQDGDFEPQLVRKRQKKLPGFHDKVIALYARGMTVREIQGHLKDLYSVEVSPRLISNVTDSVIDDVRQWQSRPLDTVYPIVYLDAIYLKISKGSHVENRAVYLALGVNLTR</sequence>
<evidence type="ECO:0000313" key="8">
    <source>
        <dbReference type="Proteomes" id="UP000198870"/>
    </source>
</evidence>
<proteinExistence type="inferred from homology"/>